<proteinExistence type="predicted"/>
<dbReference type="PROSITE" id="PS50048">
    <property type="entry name" value="ZN2_CY6_FUNGAL_2"/>
    <property type="match status" value="1"/>
</dbReference>
<dbReference type="SMART" id="SM00906">
    <property type="entry name" value="Fungal_trans"/>
    <property type="match status" value="1"/>
</dbReference>
<gene>
    <name evidence="7" type="ORF">CCMA1212_010390</name>
</gene>
<dbReference type="SUPFAM" id="SSF57701">
    <property type="entry name" value="Zn2/Cys6 DNA-binding domain"/>
    <property type="match status" value="1"/>
</dbReference>
<dbReference type="InterPro" id="IPR036864">
    <property type="entry name" value="Zn2-C6_fun-type_DNA-bd_sf"/>
</dbReference>
<evidence type="ECO:0000313" key="7">
    <source>
        <dbReference type="EMBL" id="TFA97878.1"/>
    </source>
</evidence>
<evidence type="ECO:0000256" key="1">
    <source>
        <dbReference type="ARBA" id="ARBA00022723"/>
    </source>
</evidence>
<dbReference type="InterPro" id="IPR001138">
    <property type="entry name" value="Zn2Cys6_DnaBD"/>
</dbReference>
<organism evidence="7 8">
    <name type="scientific">Trichoderma ghanense</name>
    <dbReference type="NCBI Taxonomy" id="65468"/>
    <lineage>
        <taxon>Eukaryota</taxon>
        <taxon>Fungi</taxon>
        <taxon>Dikarya</taxon>
        <taxon>Ascomycota</taxon>
        <taxon>Pezizomycotina</taxon>
        <taxon>Sordariomycetes</taxon>
        <taxon>Hypocreomycetidae</taxon>
        <taxon>Hypocreales</taxon>
        <taxon>Hypocreaceae</taxon>
        <taxon>Trichoderma</taxon>
    </lineage>
</organism>
<comment type="caution">
    <text evidence="7">The sequence shown here is derived from an EMBL/GenBank/DDBJ whole genome shotgun (WGS) entry which is preliminary data.</text>
</comment>
<reference evidence="7 8" key="1">
    <citation type="submission" date="2018-01" db="EMBL/GenBank/DDBJ databases">
        <title>Genome characterization of the sugarcane-associated fungus Trichoderma ghanense CCMA-1212 and their application in lignocelulose bioconversion.</title>
        <authorList>
            <person name="Steindorff A.S."/>
            <person name="Mendes T.D."/>
            <person name="Vilela E.S.D."/>
            <person name="Rodrigues D.S."/>
            <person name="Formighieri E.F."/>
            <person name="Melo I.S."/>
            <person name="Favaro L.C.L."/>
        </authorList>
    </citation>
    <scope>NUCLEOTIDE SEQUENCE [LARGE SCALE GENOMIC DNA]</scope>
    <source>
        <strain evidence="7 8">CCMA-1212</strain>
    </source>
</reference>
<keyword evidence="3" id="KW-0804">Transcription</keyword>
<dbReference type="PANTHER" id="PTHR47840:SF1">
    <property type="entry name" value="ZN(II)2CYS6 TRANSCRIPTION FACTOR (EUROFUNG)"/>
    <property type="match status" value="1"/>
</dbReference>
<accession>A0ABY2GPQ0</accession>
<dbReference type="PROSITE" id="PS00463">
    <property type="entry name" value="ZN2_CY6_FUNGAL_1"/>
    <property type="match status" value="1"/>
</dbReference>
<feature type="compositionally biased region" description="Basic and acidic residues" evidence="5">
    <location>
        <begin position="128"/>
        <end position="139"/>
    </location>
</feature>
<keyword evidence="8" id="KW-1185">Reference proteome</keyword>
<feature type="region of interest" description="Disordered" evidence="5">
    <location>
        <begin position="97"/>
        <end position="169"/>
    </location>
</feature>
<dbReference type="GeneID" id="300581887"/>
<evidence type="ECO:0000256" key="3">
    <source>
        <dbReference type="ARBA" id="ARBA00023163"/>
    </source>
</evidence>
<keyword evidence="2" id="KW-0805">Transcription regulation</keyword>
<name>A0ABY2GPQ0_9HYPO</name>
<evidence type="ECO:0000256" key="2">
    <source>
        <dbReference type="ARBA" id="ARBA00023015"/>
    </source>
</evidence>
<dbReference type="Gene3D" id="4.10.240.10">
    <property type="entry name" value="Zn(2)-C6 fungal-type DNA-binding domain"/>
    <property type="match status" value="1"/>
</dbReference>
<feature type="compositionally biased region" description="Polar residues" evidence="5">
    <location>
        <begin position="97"/>
        <end position="115"/>
    </location>
</feature>
<dbReference type="CDD" id="cd00067">
    <property type="entry name" value="GAL4"/>
    <property type="match status" value="1"/>
</dbReference>
<evidence type="ECO:0000313" key="8">
    <source>
        <dbReference type="Proteomes" id="UP001642720"/>
    </source>
</evidence>
<keyword evidence="4" id="KW-0539">Nucleus</keyword>
<protein>
    <submittedName>
        <fullName evidence="7">Transcription factor gsfR1</fullName>
    </submittedName>
</protein>
<dbReference type="SMART" id="SM00066">
    <property type="entry name" value="GAL4"/>
    <property type="match status" value="1"/>
</dbReference>
<evidence type="ECO:0000259" key="6">
    <source>
        <dbReference type="PROSITE" id="PS50048"/>
    </source>
</evidence>
<dbReference type="EMBL" id="PPTA01000026">
    <property type="protein sequence ID" value="TFA97878.1"/>
    <property type="molecule type" value="Genomic_DNA"/>
</dbReference>
<sequence length="765" mass="85603">MSSSASSTSAGAERRKLRRGTTSCWECKRRKTRCHFEKSGSSACESCERRGCKCVLQHVEERSLVTEAANHSARARHAGDQLDHLEGVVDRLVRQSTLPAQNPLQEKPTNASINDTSRRTRQLQPSSDCRRRLLPKPDHGPAQSSSHFSTHGDLETLNQPTQTSTPHLSSQVVTADAVLLPPHPTNGALRCSSLTLLLQSILPSANVTTRIMHQNKLLMMSMHVFRGLSTDPFRSVAPRQISRLAAPTTTNAEPIDLARRLFQLAICLQQSDRTSEISALCLDRSNSDVAGQYFEAASRYVTSQDSLVVSFVGIETLMLEGLYHISTGNVRLAWLVFRRAIGIAHLMGLHIPQRRRHSKQTPICLATLWFRLIFTERYLSLVLCLPISVRDDSFMEDLIGQEPHEQLERVQAKLTSRIISRDELMRLDPCTNDLTYDHYNETKDIDHALKQAARTLSADWWAFPRLKDAQTNGELKDMTSKVVLQLHHYNLVLLLHLPYVVPRLGDRSAGHGVQDYTSSKLSAMFASRELLARCIIPVSPNRVTSSTRGNTLKIILAALALLLAHLDSHRLGRDNALDHQRPADLLMVERAIQSLETMAQRYDDVLCFSAVRALRRLGDVEATAADNLGYQVWYEPSDMMELECLVRDDKDTVALVFPYVGTIQILRQCHQEDVPTSITGSRVTTEATGLDAELLTSSWAWAGSPLSFWPDLIPTASSLNDTQSAIFDGRDVQNSRNLPRSDVECVDTQTMPRLHLQDLHVFDGI</sequence>
<evidence type="ECO:0000256" key="5">
    <source>
        <dbReference type="SAM" id="MobiDB-lite"/>
    </source>
</evidence>
<keyword evidence="1" id="KW-0479">Metal-binding</keyword>
<dbReference type="RefSeq" id="XP_073554080.1">
    <property type="nucleotide sequence ID" value="XM_073707437.1"/>
</dbReference>
<dbReference type="InterPro" id="IPR007219">
    <property type="entry name" value="XnlR_reg_dom"/>
</dbReference>
<feature type="compositionally biased region" description="Polar residues" evidence="5">
    <location>
        <begin position="156"/>
        <end position="169"/>
    </location>
</feature>
<evidence type="ECO:0000256" key="4">
    <source>
        <dbReference type="ARBA" id="ARBA00023242"/>
    </source>
</evidence>
<dbReference type="CDD" id="cd12148">
    <property type="entry name" value="fungal_TF_MHR"/>
    <property type="match status" value="1"/>
</dbReference>
<feature type="domain" description="Zn(2)-C6 fungal-type" evidence="6">
    <location>
        <begin position="23"/>
        <end position="56"/>
    </location>
</feature>
<dbReference type="PANTHER" id="PTHR47840">
    <property type="entry name" value="ZN(II)2CYS6 TRANSCRIPTION FACTOR (EUROFUNG)-RELATED"/>
    <property type="match status" value="1"/>
</dbReference>
<dbReference type="Proteomes" id="UP001642720">
    <property type="component" value="Unassembled WGS sequence"/>
</dbReference>